<proteinExistence type="predicted"/>
<reference evidence="3" key="1">
    <citation type="submission" date="2016-11" db="UniProtKB">
        <authorList>
            <consortium name="WormBaseParasite"/>
        </authorList>
    </citation>
    <scope>IDENTIFICATION</scope>
</reference>
<accession>A0A1I8FKM5</accession>
<feature type="region of interest" description="Disordered" evidence="1">
    <location>
        <begin position="118"/>
        <end position="151"/>
    </location>
</feature>
<feature type="compositionally biased region" description="Polar residues" evidence="1">
    <location>
        <begin position="120"/>
        <end position="132"/>
    </location>
</feature>
<sequence>TRHSSHKPWSKQRGAVYFPDEVSGLPELAKTIKSRDGRLQCDISVWIECSPGLRQRHATVRWRTAARLLAAIQEASVCDAECSAQLATKPAFPDQARPGGAGSAMAIPTIETEMKAAKLHSTSSTTNRNFKMSDSIRRQRDLQAAPDAGSP</sequence>
<evidence type="ECO:0000313" key="2">
    <source>
        <dbReference type="Proteomes" id="UP000095280"/>
    </source>
</evidence>
<dbReference type="WBParaSite" id="maker-unitig_38734-snap-gene-0.2-mRNA-1">
    <property type="protein sequence ID" value="maker-unitig_38734-snap-gene-0.2-mRNA-1"/>
    <property type="gene ID" value="maker-unitig_38734-snap-gene-0.2"/>
</dbReference>
<protein>
    <submittedName>
        <fullName evidence="3">VASt domain-containing protein</fullName>
    </submittedName>
</protein>
<dbReference type="Proteomes" id="UP000095280">
    <property type="component" value="Unplaced"/>
</dbReference>
<keyword evidence="2" id="KW-1185">Reference proteome</keyword>
<dbReference type="AlphaFoldDB" id="A0A1I8FKM5"/>
<organism evidence="2 3">
    <name type="scientific">Macrostomum lignano</name>
    <dbReference type="NCBI Taxonomy" id="282301"/>
    <lineage>
        <taxon>Eukaryota</taxon>
        <taxon>Metazoa</taxon>
        <taxon>Spiralia</taxon>
        <taxon>Lophotrochozoa</taxon>
        <taxon>Platyhelminthes</taxon>
        <taxon>Rhabditophora</taxon>
        <taxon>Macrostomorpha</taxon>
        <taxon>Macrostomida</taxon>
        <taxon>Macrostomidae</taxon>
        <taxon>Macrostomum</taxon>
    </lineage>
</organism>
<evidence type="ECO:0000313" key="3">
    <source>
        <dbReference type="WBParaSite" id="maker-unitig_38734-snap-gene-0.2-mRNA-1"/>
    </source>
</evidence>
<name>A0A1I8FKM5_9PLAT</name>
<evidence type="ECO:0000256" key="1">
    <source>
        <dbReference type="SAM" id="MobiDB-lite"/>
    </source>
</evidence>